<accession>A0ABU8SW64</accession>
<dbReference type="RefSeq" id="WP_235373174.1">
    <property type="nucleotide sequence ID" value="NZ_JAQPZS010000014.1"/>
</dbReference>
<evidence type="ECO:0000313" key="2">
    <source>
        <dbReference type="EMBL" id="MEJ6497264.1"/>
    </source>
</evidence>
<dbReference type="InterPro" id="IPR037221">
    <property type="entry name" value="H-type_lectin_dom_sf"/>
</dbReference>
<evidence type="ECO:0000256" key="1">
    <source>
        <dbReference type="SAM" id="SignalP"/>
    </source>
</evidence>
<dbReference type="SUPFAM" id="SSF63825">
    <property type="entry name" value="YWTD domain"/>
    <property type="match status" value="1"/>
</dbReference>
<keyword evidence="3" id="KW-1185">Reference proteome</keyword>
<evidence type="ECO:0000313" key="3">
    <source>
        <dbReference type="Proteomes" id="UP001377972"/>
    </source>
</evidence>
<dbReference type="EMBL" id="JAQPZS010000014">
    <property type="protein sequence ID" value="MEJ6497264.1"/>
    <property type="molecule type" value="Genomic_DNA"/>
</dbReference>
<protein>
    <submittedName>
        <fullName evidence="2">Uncharacterized protein</fullName>
    </submittedName>
</protein>
<dbReference type="Gene3D" id="2.60.40.2080">
    <property type="match status" value="1"/>
</dbReference>
<organism evidence="2 3">
    <name type="scientific">Pseudoalteromonas lipolytica</name>
    <dbReference type="NCBI Taxonomy" id="570156"/>
    <lineage>
        <taxon>Bacteria</taxon>
        <taxon>Pseudomonadati</taxon>
        <taxon>Pseudomonadota</taxon>
        <taxon>Gammaproteobacteria</taxon>
        <taxon>Alteromonadales</taxon>
        <taxon>Pseudoalteromonadaceae</taxon>
        <taxon>Pseudoalteromonas</taxon>
    </lineage>
</organism>
<reference evidence="2 3" key="1">
    <citation type="submission" date="2023-01" db="EMBL/GenBank/DDBJ databases">
        <title>Trichodesmium-associated heterotrophic epibiont bacteria.</title>
        <authorList>
            <person name="Cleveland C.S."/>
            <person name="Webb E.A."/>
        </authorList>
    </citation>
    <scope>NUCLEOTIDE SEQUENCE [LARGE SCALE GENOMIC DNA]</scope>
    <source>
        <strain evidence="2 3">USCH2</strain>
    </source>
</reference>
<sequence>MSIKAKLFLSTLALSSSFLTSYAVANSCQGELVAMNAGRGELGVVFGLDELQKTARADSVAKFSSAAIAYDETTNRTYYVSSPIPLEFKVDVSHLDISDEQFPSLPIRGDKYKYSRLAYFDHATGEHVVVGKTKSVFGMAYASDTDSFFAVSFSKLYRIDKYTGEETVLADFSGVDGLSRADLVVKNGELLLVTATSVYSIDRNDYSYTKLANHNLVNVTGATLSQKGDVLISRVIINDHGDQNESKLYKLSPYSGKTCLVATLPIHISDLTTNTLNSTSCYTEAPCAIANDGIPYYSETVNNQLGGEWQSFDFQDQYFTKPAVFSSAVTVHDENGGVIRLKNIETNSSEISFQNWQYLNTKHDETESFDFLTMNEGRYTMSDGTIVEIGSFSLSNSRKFTDVVFTEAFSAKPYVFLQIQTYNGGHSAYTRAKSLATTGFKAAFYEQESLNEGHVPERVAYFAILPGSGTSGTLETVAGNKDYNLYQADIDHDGGQLGKHFYFLQEEQSMDEELLHAKERVHVMDIEEVSLAQTVTVRDEDTYTLRRK</sequence>
<gene>
    <name evidence="2" type="ORF">PQI24_14560</name>
</gene>
<dbReference type="Proteomes" id="UP001377972">
    <property type="component" value="Unassembled WGS sequence"/>
</dbReference>
<keyword evidence="1" id="KW-0732">Signal</keyword>
<proteinExistence type="predicted"/>
<comment type="caution">
    <text evidence="2">The sequence shown here is derived from an EMBL/GenBank/DDBJ whole genome shotgun (WGS) entry which is preliminary data.</text>
</comment>
<name>A0ABU8SW64_9GAMM</name>
<feature type="signal peptide" evidence="1">
    <location>
        <begin position="1"/>
        <end position="25"/>
    </location>
</feature>
<feature type="chain" id="PRO_5046316915" evidence="1">
    <location>
        <begin position="26"/>
        <end position="548"/>
    </location>
</feature>